<evidence type="ECO:0000313" key="1">
    <source>
        <dbReference type="EMBL" id="KAG6941954.1"/>
    </source>
</evidence>
<gene>
    <name evidence="1" type="ORF">JG687_00019342</name>
</gene>
<reference evidence="1" key="1">
    <citation type="submission" date="2021-01" db="EMBL/GenBank/DDBJ databases">
        <title>Phytophthora aleatoria, a newly-described species from Pinus radiata is distinct from Phytophthora cactorum isolates based on comparative genomics.</title>
        <authorList>
            <person name="Mcdougal R."/>
            <person name="Panda P."/>
            <person name="Williams N."/>
            <person name="Studholme D.J."/>
        </authorList>
    </citation>
    <scope>NUCLEOTIDE SEQUENCE</scope>
    <source>
        <strain evidence="1">NZFS 3830</strain>
    </source>
</reference>
<proteinExistence type="predicted"/>
<protein>
    <submittedName>
        <fullName evidence="1">Uncharacterized protein</fullName>
    </submittedName>
</protein>
<dbReference type="VEuPathDB" id="FungiDB:PC110_g18485"/>
<comment type="caution">
    <text evidence="1">The sequence shown here is derived from an EMBL/GenBank/DDBJ whole genome shotgun (WGS) entry which is preliminary data.</text>
</comment>
<organism evidence="1 2">
    <name type="scientific">Phytophthora cactorum</name>
    <dbReference type="NCBI Taxonomy" id="29920"/>
    <lineage>
        <taxon>Eukaryota</taxon>
        <taxon>Sar</taxon>
        <taxon>Stramenopiles</taxon>
        <taxon>Oomycota</taxon>
        <taxon>Peronosporomycetes</taxon>
        <taxon>Peronosporales</taxon>
        <taxon>Peronosporaceae</taxon>
        <taxon>Phytophthora</taxon>
    </lineage>
</organism>
<dbReference type="InterPro" id="IPR024857">
    <property type="entry name" value="Cappuccino"/>
</dbReference>
<dbReference type="PANTHER" id="PTHR16230">
    <property type="entry name" value="CAPPUCCINO"/>
    <property type="match status" value="1"/>
</dbReference>
<name>A0A8T1TJ45_9STRA</name>
<dbReference type="EMBL" id="JAENGZ010003223">
    <property type="protein sequence ID" value="KAG6941954.1"/>
    <property type="molecule type" value="Genomic_DNA"/>
</dbReference>
<sequence length="529" mass="60076">MAKEYTVDTMATASNSSTQTTRAHSIMTLDGYVGRGKAPPNSVPRDHAMLQDFAAYLELRLKCLNMSMLRRIFADFLNKQENTLIPMMQQGCTIITIYPCVFLYLQCRTATRSMELLKHLFLEFVYQREKTLLEFVERGCHVVSVIPFELPRMILAARPPPPPVAQESPRAVDAATEQQHVGSEAVAKTIAKRQKRKAALSGPSAFASTSPTAADDGADVAAPLIVQKRTRGRQRKTKTSTTPLQAAASIAAIELAESTLTEQDSEKSLKRKRGKSVMSEEMCRSQLELARKMQDFEAQIPWEAVYNNLSPPFDEEKHPVLALKFHKFWLKHSRAVWERKFWAPMSRKLNPAAFNRRSNRQLTARNAFQSLTISAYEELGAEFFVKLDSQKPRHPGWWYREPTVALFSLQQMKGEDTMWDYVTNEALERFPDCNQPLPLAASNTEAMRVRHKRQSASVWIANPQTAGILHEIAALKTEEEAGMEEADDELECSDGFIGGRVRVNQEESFVWGWDRPTSHEYVYYSFVRS</sequence>
<dbReference type="Proteomes" id="UP000688947">
    <property type="component" value="Unassembled WGS sequence"/>
</dbReference>
<dbReference type="AlphaFoldDB" id="A0A8T1TJ45"/>
<dbReference type="OrthoDB" id="112549at2759"/>
<accession>A0A8T1TJ45</accession>
<evidence type="ECO:0000313" key="2">
    <source>
        <dbReference type="Proteomes" id="UP000688947"/>
    </source>
</evidence>
<dbReference type="GO" id="GO:0031083">
    <property type="term" value="C:BLOC-1 complex"/>
    <property type="evidence" value="ECO:0007669"/>
    <property type="project" value="TreeGrafter"/>
</dbReference>
<dbReference type="PANTHER" id="PTHR16230:SF3">
    <property type="entry name" value="BIOGENESIS OF LYSOSOMAL ORGANELLES COMPLEX-1, SUBUNIT 4, CAPPUCCINO"/>
    <property type="match status" value="1"/>
</dbReference>